<evidence type="ECO:0000313" key="5">
    <source>
        <dbReference type="EMBL" id="RGL55512.1"/>
    </source>
</evidence>
<organism evidence="5 6">
    <name type="scientific">Segatella copri</name>
    <dbReference type="NCBI Taxonomy" id="165179"/>
    <lineage>
        <taxon>Bacteria</taxon>
        <taxon>Pseudomonadati</taxon>
        <taxon>Bacteroidota</taxon>
        <taxon>Bacteroidia</taxon>
        <taxon>Bacteroidales</taxon>
        <taxon>Prevotellaceae</taxon>
        <taxon>Segatella</taxon>
    </lineage>
</organism>
<dbReference type="InterPro" id="IPR001173">
    <property type="entry name" value="Glyco_trans_2-like"/>
</dbReference>
<dbReference type="Proteomes" id="UP000261187">
    <property type="component" value="Unassembled WGS sequence"/>
</dbReference>
<comment type="similarity">
    <text evidence="1">Belongs to the glycosyltransferase 2 family.</text>
</comment>
<proteinExistence type="inferred from homology"/>
<reference evidence="5 6" key="1">
    <citation type="submission" date="2018-08" db="EMBL/GenBank/DDBJ databases">
        <title>A genome reference for cultivated species of the human gut microbiota.</title>
        <authorList>
            <person name="Zou Y."/>
            <person name="Xue W."/>
            <person name="Luo G."/>
        </authorList>
    </citation>
    <scope>NUCLEOTIDE SEQUENCE [LARGE SCALE GENOMIC DNA]</scope>
    <source>
        <strain evidence="5 6">TF06-40</strain>
    </source>
</reference>
<evidence type="ECO:0000256" key="2">
    <source>
        <dbReference type="ARBA" id="ARBA00022676"/>
    </source>
</evidence>
<dbReference type="GO" id="GO:0016757">
    <property type="term" value="F:glycosyltransferase activity"/>
    <property type="evidence" value="ECO:0007669"/>
    <property type="project" value="UniProtKB-KW"/>
</dbReference>
<dbReference type="PANTHER" id="PTHR43179">
    <property type="entry name" value="RHAMNOSYLTRANSFERASE WBBL"/>
    <property type="match status" value="1"/>
</dbReference>
<dbReference type="Pfam" id="PF00535">
    <property type="entry name" value="Glycos_transf_2"/>
    <property type="match status" value="1"/>
</dbReference>
<dbReference type="PANTHER" id="PTHR43179:SF12">
    <property type="entry name" value="GALACTOFURANOSYLTRANSFERASE GLFT2"/>
    <property type="match status" value="1"/>
</dbReference>
<dbReference type="InterPro" id="IPR029044">
    <property type="entry name" value="Nucleotide-diphossugar_trans"/>
</dbReference>
<evidence type="ECO:0000313" key="6">
    <source>
        <dbReference type="Proteomes" id="UP000261187"/>
    </source>
</evidence>
<gene>
    <name evidence="5" type="ORF">DXC61_13575</name>
</gene>
<keyword evidence="2" id="KW-0328">Glycosyltransferase</keyword>
<name>A0AA92SWB3_9BACT</name>
<dbReference type="EMBL" id="QSSA01000038">
    <property type="protein sequence ID" value="RGL55512.1"/>
    <property type="molecule type" value="Genomic_DNA"/>
</dbReference>
<evidence type="ECO:0000256" key="1">
    <source>
        <dbReference type="ARBA" id="ARBA00006739"/>
    </source>
</evidence>
<sequence>MKIIAVVVTYNRIEKLKKTLLAYDAIKRGLDTLVVVNNKSTDGTPEYLSEWKGCKSSFNKEVLNLDENLGGSGGFFNGCQHALSLGADWILVADDDAYPNPDIIEQFETYSKDQRLGSVSAICSTVKHMDGTVDLGHRKKYMVRFGLRPVFAPMALENYKKKYFEIDLFSYVGTFLNADSLNKVGLCNPDYFIYYDDTEHSMRMRENGRIVCVPSIAFSHDDGYGQVKEQSNIAMSWRDFYDIRNKINMFLRHDKKVAYFWIASRYIMCFVKYPFCRKCQKLYLAAVRDGISGKLGKHPIYKPGFSIIK</sequence>
<dbReference type="AlphaFoldDB" id="A0AA92SWB3"/>
<dbReference type="Gene3D" id="3.90.550.10">
    <property type="entry name" value="Spore Coat Polysaccharide Biosynthesis Protein SpsA, Chain A"/>
    <property type="match status" value="1"/>
</dbReference>
<feature type="domain" description="Glycosyltransferase 2-like" evidence="4">
    <location>
        <begin position="6"/>
        <end position="149"/>
    </location>
</feature>
<dbReference type="RefSeq" id="WP_117695597.1">
    <property type="nucleotide sequence ID" value="NZ_QSSA01000038.1"/>
</dbReference>
<comment type="caution">
    <text evidence="5">The sequence shown here is derived from an EMBL/GenBank/DDBJ whole genome shotgun (WGS) entry which is preliminary data.</text>
</comment>
<evidence type="ECO:0000259" key="4">
    <source>
        <dbReference type="Pfam" id="PF00535"/>
    </source>
</evidence>
<keyword evidence="3" id="KW-0808">Transferase</keyword>
<protein>
    <submittedName>
        <fullName evidence="5">Glycosyltransferase</fullName>
    </submittedName>
</protein>
<dbReference type="SUPFAM" id="SSF53448">
    <property type="entry name" value="Nucleotide-diphospho-sugar transferases"/>
    <property type="match status" value="1"/>
</dbReference>
<accession>A0AA92SWB3</accession>
<evidence type="ECO:0000256" key="3">
    <source>
        <dbReference type="ARBA" id="ARBA00022679"/>
    </source>
</evidence>